<feature type="domain" description="Methyl-accepting transducer" evidence="2">
    <location>
        <begin position="21"/>
        <end position="91"/>
    </location>
</feature>
<dbReference type="InterPro" id="IPR004090">
    <property type="entry name" value="Chemotax_Me-accpt_rcpt"/>
</dbReference>
<evidence type="ECO:0000256" key="1">
    <source>
        <dbReference type="PROSITE-ProRule" id="PRU00284"/>
    </source>
</evidence>
<proteinExistence type="predicted"/>
<evidence type="ECO:0000313" key="4">
    <source>
        <dbReference type="Proteomes" id="UP001138757"/>
    </source>
</evidence>
<dbReference type="AlphaFoldDB" id="A0A9X1IRS7"/>
<protein>
    <submittedName>
        <fullName evidence="3">Chemotaxis protein</fullName>
    </submittedName>
</protein>
<dbReference type="Proteomes" id="UP001138757">
    <property type="component" value="Unassembled WGS sequence"/>
</dbReference>
<keyword evidence="1" id="KW-0807">Transducer</keyword>
<keyword evidence="4" id="KW-1185">Reference proteome</keyword>
<sequence length="344" mass="38492">MFQQDILKLAFEVHRITEEKINVIETLTRRTKTLSLNARIEASRAGQQGAAFEVVAQEMSQFANEVGQLSTELRGAIASNISRIENAGEAMMLDFRGSRFADLSRNVVEIIDRNLYERSCDVRWWATDSAIVNAATRGSEDPNLLRQASARLATILRSYTVYLDLWIADRNGKIICNGRGDRYHSVIGQDVSKEEWFRKAMRTATGDDFAVCDIARNSILHNSAVATYSTAIRTNGETFGEPIGALGIFFDWEPQAQDIVKGVALTDDEKRTCRVMLLNADFQIIASSDDHGFLTDKFPLNLINSERAYYRAGDNMVSYALTPGYETYTGLGWYGCIESAVPTY</sequence>
<dbReference type="GO" id="GO:0004888">
    <property type="term" value="F:transmembrane signaling receptor activity"/>
    <property type="evidence" value="ECO:0007669"/>
    <property type="project" value="InterPro"/>
</dbReference>
<dbReference type="GO" id="GO:0016020">
    <property type="term" value="C:membrane"/>
    <property type="evidence" value="ECO:0007669"/>
    <property type="project" value="InterPro"/>
</dbReference>
<dbReference type="Gene3D" id="1.10.287.950">
    <property type="entry name" value="Methyl-accepting chemotaxis protein"/>
    <property type="match status" value="1"/>
</dbReference>
<dbReference type="SUPFAM" id="SSF58104">
    <property type="entry name" value="Methyl-accepting chemotaxis protein (MCP) signaling domain"/>
    <property type="match status" value="1"/>
</dbReference>
<dbReference type="GO" id="GO:0007165">
    <property type="term" value="P:signal transduction"/>
    <property type="evidence" value="ECO:0007669"/>
    <property type="project" value="UniProtKB-KW"/>
</dbReference>
<dbReference type="Gene3D" id="3.30.450.20">
    <property type="entry name" value="PAS domain"/>
    <property type="match status" value="1"/>
</dbReference>
<dbReference type="Pfam" id="PF00015">
    <property type="entry name" value="MCPsignal"/>
    <property type="match status" value="1"/>
</dbReference>
<gene>
    <name evidence="3" type="ORF">KK488_12360</name>
</gene>
<dbReference type="PROSITE" id="PS50111">
    <property type="entry name" value="CHEMOTAXIS_TRANSDUC_2"/>
    <property type="match status" value="1"/>
</dbReference>
<reference evidence="3" key="1">
    <citation type="submission" date="2021-05" db="EMBL/GenBank/DDBJ databases">
        <title>Genome of Sphingobium sp. strain.</title>
        <authorList>
            <person name="Fan R."/>
        </authorList>
    </citation>
    <scope>NUCLEOTIDE SEQUENCE</scope>
    <source>
        <strain evidence="3">H33</strain>
    </source>
</reference>
<dbReference type="GO" id="GO:0006935">
    <property type="term" value="P:chemotaxis"/>
    <property type="evidence" value="ECO:0007669"/>
    <property type="project" value="InterPro"/>
</dbReference>
<name>A0A9X1IRS7_9SPHN</name>
<comment type="caution">
    <text evidence="3">The sequence shown here is derived from an EMBL/GenBank/DDBJ whole genome shotgun (WGS) entry which is preliminary data.</text>
</comment>
<dbReference type="PRINTS" id="PR00260">
    <property type="entry name" value="CHEMTRNSDUCR"/>
</dbReference>
<dbReference type="InterPro" id="IPR004089">
    <property type="entry name" value="MCPsignal_dom"/>
</dbReference>
<evidence type="ECO:0000259" key="2">
    <source>
        <dbReference type="PROSITE" id="PS50111"/>
    </source>
</evidence>
<evidence type="ECO:0000313" key="3">
    <source>
        <dbReference type="EMBL" id="MBT2187738.1"/>
    </source>
</evidence>
<accession>A0A9X1IRS7</accession>
<dbReference type="EMBL" id="JAHGAW010000007">
    <property type="protein sequence ID" value="MBT2187738.1"/>
    <property type="molecule type" value="Genomic_DNA"/>
</dbReference>
<organism evidence="3 4">
    <name type="scientific">Sphingobium nicotianae</name>
    <dbReference type="NCBI Taxonomy" id="2782607"/>
    <lineage>
        <taxon>Bacteria</taxon>
        <taxon>Pseudomonadati</taxon>
        <taxon>Pseudomonadota</taxon>
        <taxon>Alphaproteobacteria</taxon>
        <taxon>Sphingomonadales</taxon>
        <taxon>Sphingomonadaceae</taxon>
        <taxon>Sphingobium</taxon>
    </lineage>
</organism>